<dbReference type="EMBL" id="MTSE01000042">
    <property type="protein sequence ID" value="OUJ68819.1"/>
    <property type="molecule type" value="Genomic_DNA"/>
</dbReference>
<proteinExistence type="predicted"/>
<dbReference type="Proteomes" id="UP000194873">
    <property type="component" value="Unassembled WGS sequence"/>
</dbReference>
<evidence type="ECO:0000313" key="2">
    <source>
        <dbReference type="Proteomes" id="UP000194873"/>
    </source>
</evidence>
<dbReference type="InterPro" id="IPR046558">
    <property type="entry name" value="DUF6712"/>
</dbReference>
<keyword evidence="2" id="KW-1185">Reference proteome</keyword>
<name>A0A243W783_9BACT</name>
<evidence type="ECO:0000313" key="1">
    <source>
        <dbReference type="EMBL" id="OUJ68819.1"/>
    </source>
</evidence>
<comment type="caution">
    <text evidence="1">The sequence shown here is derived from an EMBL/GenBank/DDBJ whole genome shotgun (WGS) entry which is preliminary data.</text>
</comment>
<dbReference type="RefSeq" id="WP_086597294.1">
    <property type="nucleotide sequence ID" value="NZ_MTSE01000042.1"/>
</dbReference>
<dbReference type="Pfam" id="PF20459">
    <property type="entry name" value="DUF6712"/>
    <property type="match status" value="2"/>
</dbReference>
<protein>
    <submittedName>
        <fullName evidence="1">Uncharacterized protein</fullName>
    </submittedName>
</protein>
<organism evidence="1 2">
    <name type="scientific">Hymenobacter crusticola</name>
    <dbReference type="NCBI Taxonomy" id="1770526"/>
    <lineage>
        <taxon>Bacteria</taxon>
        <taxon>Pseudomonadati</taxon>
        <taxon>Bacteroidota</taxon>
        <taxon>Cytophagia</taxon>
        <taxon>Cytophagales</taxon>
        <taxon>Hymenobacteraceae</taxon>
        <taxon>Hymenobacter</taxon>
    </lineage>
</organism>
<dbReference type="AlphaFoldDB" id="A0A243W783"/>
<dbReference type="OrthoDB" id="872721at2"/>
<sequence>MSLITTLDEFRAHVGVNKGTFTLASVQPDMRLVELYRVKPLVGPAFFNQLDAKLKAKSELTAAEQEVLALLQCAVATLSMVEYLPLNQVEISDMGVHITTTGDKKTAFQWQIDRLLSGWTKKGYNALERALDLLDENIEAPEFEAWATSAARTASLKFFLNTAVQFSEHYNIGNSRLTYLAMLPTLRKMERFSIEPVLGPSYYLELKQQVLDRSLTAENEQVMELYVRPALAHLTVGKAVPELGLGLNGDAIELNVYRLDDSNRKESDGSIDALLAMKVQQALSDADVFLTRLRTHLNANASATKYATYFGSASYQAPGTPRPTVVTPKDSPIYGWLG</sequence>
<reference evidence="1 2" key="1">
    <citation type="submission" date="2017-01" db="EMBL/GenBank/DDBJ databases">
        <title>A new Hymenobacter.</title>
        <authorList>
            <person name="Liang Y."/>
            <person name="Feng F."/>
        </authorList>
    </citation>
    <scope>NUCLEOTIDE SEQUENCE [LARGE SCALE GENOMIC DNA]</scope>
    <source>
        <strain evidence="1">MIMBbqt21</strain>
    </source>
</reference>
<accession>A0A243W783</accession>
<gene>
    <name evidence="1" type="ORF">BXP70_27365</name>
</gene>